<dbReference type="AlphaFoldDB" id="A0A7I7UPV5"/>
<name>A0A7I7UPV5_MYCPV</name>
<feature type="chain" id="PRO_5029719141" description="Secreted protein" evidence="1">
    <location>
        <begin position="29"/>
        <end position="137"/>
    </location>
</feature>
<keyword evidence="1" id="KW-0732">Signal</keyword>
<evidence type="ECO:0000256" key="1">
    <source>
        <dbReference type="SAM" id="SignalP"/>
    </source>
</evidence>
<evidence type="ECO:0000313" key="2">
    <source>
        <dbReference type="EMBL" id="BBY83428.1"/>
    </source>
</evidence>
<proteinExistence type="predicted"/>
<feature type="signal peptide" evidence="1">
    <location>
        <begin position="1"/>
        <end position="28"/>
    </location>
</feature>
<sequence>MCSDYCRALAGVVIGSAVAIASAVPAHAEDLITYEVTSASISAADVQYYDDSVRKVQRRVALPWRVTVSVPDATSPTSTGAELRADWRGYGRSAFKYVTVRIYQGDRLLCESTLDVGAATCYGSTPHRNFPATAGGG</sequence>
<protein>
    <recommendedName>
        <fullName evidence="4">Secreted protein</fullName>
    </recommendedName>
</protein>
<evidence type="ECO:0000313" key="3">
    <source>
        <dbReference type="Proteomes" id="UP000467252"/>
    </source>
</evidence>
<gene>
    <name evidence="2" type="ORF">MPUL_45860</name>
</gene>
<reference evidence="2 3" key="1">
    <citation type="journal article" date="2019" name="Emerg. Microbes Infect.">
        <title>Comprehensive subspecies identification of 175 nontuberculous mycobacteria species based on 7547 genomic profiles.</title>
        <authorList>
            <person name="Matsumoto Y."/>
            <person name="Kinjo T."/>
            <person name="Motooka D."/>
            <person name="Nabeya D."/>
            <person name="Jung N."/>
            <person name="Uechi K."/>
            <person name="Horii T."/>
            <person name="Iida T."/>
            <person name="Fujita J."/>
            <person name="Nakamura S."/>
        </authorList>
    </citation>
    <scope>NUCLEOTIDE SEQUENCE [LARGE SCALE GENOMIC DNA]</scope>
    <source>
        <strain evidence="2 3">JCM 6370</strain>
    </source>
</reference>
<dbReference type="EMBL" id="AP022599">
    <property type="protein sequence ID" value="BBY83428.1"/>
    <property type="molecule type" value="Genomic_DNA"/>
</dbReference>
<dbReference type="Proteomes" id="UP000467252">
    <property type="component" value="Chromosome"/>
</dbReference>
<dbReference type="Gene3D" id="2.60.40.2880">
    <property type="entry name" value="MmpS1-5, C-terminal soluble domain"/>
    <property type="match status" value="1"/>
</dbReference>
<accession>A0A7I7UPV5</accession>
<evidence type="ECO:0008006" key="4">
    <source>
        <dbReference type="Google" id="ProtNLM"/>
    </source>
</evidence>
<dbReference type="InterPro" id="IPR038468">
    <property type="entry name" value="MmpS_C"/>
</dbReference>
<organism evidence="2 3">
    <name type="scientific">Mycolicibacterium pulveris</name>
    <name type="common">Mycobacterium pulveris</name>
    <dbReference type="NCBI Taxonomy" id="36813"/>
    <lineage>
        <taxon>Bacteria</taxon>
        <taxon>Bacillati</taxon>
        <taxon>Actinomycetota</taxon>
        <taxon>Actinomycetes</taxon>
        <taxon>Mycobacteriales</taxon>
        <taxon>Mycobacteriaceae</taxon>
        <taxon>Mycolicibacterium</taxon>
    </lineage>
</organism>
<keyword evidence="3" id="KW-1185">Reference proteome</keyword>